<dbReference type="InterPro" id="IPR017853">
    <property type="entry name" value="GH"/>
</dbReference>
<dbReference type="KEGG" id="tim:GMBLW1_43230"/>
<dbReference type="InterPro" id="IPR008979">
    <property type="entry name" value="Galactose-bd-like_sf"/>
</dbReference>
<dbReference type="AlphaFoldDB" id="A0A6C2YT21"/>
<dbReference type="GO" id="GO:0016787">
    <property type="term" value="F:hydrolase activity"/>
    <property type="evidence" value="ECO:0007669"/>
    <property type="project" value="UniProtKB-KW"/>
</dbReference>
<dbReference type="InterPro" id="IPR024745">
    <property type="entry name" value="GH44_cat"/>
</dbReference>
<evidence type="ECO:0000313" key="4">
    <source>
        <dbReference type="Proteomes" id="UP000464378"/>
    </source>
</evidence>
<evidence type="ECO:0000313" key="3">
    <source>
        <dbReference type="EMBL" id="VIP04870.1"/>
    </source>
</evidence>
<dbReference type="Gene3D" id="2.60.120.430">
    <property type="entry name" value="Galactose-binding lectin"/>
    <property type="match status" value="1"/>
</dbReference>
<feature type="chain" id="PRO_5033534960" description="Glycoside hydrolase family 44 catalytic domain-containing protein" evidence="1">
    <location>
        <begin position="22"/>
        <end position="733"/>
    </location>
</feature>
<keyword evidence="3" id="KW-0378">Hydrolase</keyword>
<sequence length="733" mass="82369">MRRILFLGLFALLVLMRPASAQSPREWWIWSGDRTNAGKFWADAGTGGSFKEVPKIGRAEGTPGLELRFTGSGYRGAGINWKGWFPADAADDLRDYSALVFSIRQVSTVADADLTLHLIDNVKRNSKQPVSKPVRLVADRLIPKLDQQWRLVRIPLHRFHEQTMLQLDRLWQLDFSNVDGGELAFQIDQIRFVRSPMPSSESPGKAYSATVQVQWDAPQHAIPDGIYGVAEMSGEDLQQYAIPLTRWGGNTSSRFNWRINADNGAADWYFKNRGEPAKSLEDTGYLRFLNRNRPSNASLYCTIPMIGWVAKDRRSYSFSVKKYGPQQQVEPYDSNVGNGLRPDGSRIAADPADTSIPAPPEVVAKGIAFAVEQTTRDNSAATPPNSPPSPARIRYWVLDNEPMLWHQTHRDLHPNPVTYDELWDRTERYAKMIRQHDPDAKIAGFCSWGWMDLFYSAADEGSDSYRRHPDRRAHGDLPLVVWYLQQCARYRKQHGTPLVDTLDVHWYPQGSINGQGIYTGKGKDPRLAELRIRSVREWWDRSHVSESWIADTQGGEPVALIPRLRQWIAENNPGMELAIGEYNFGGSDQISGAIAQAEAFGVMARERVDLAFLWTKPEGSQAAVWKLFRNADGKGLRFGDRWLPCTSSHPQLAIYAARASMSGQLTVVLVNRSLTQPCQATLPEFPEYRFAQAFQIGESAPDRVIAAPDLAATQPRTLPPASVTLIAFTPKPK</sequence>
<dbReference type="SUPFAM" id="SSF49785">
    <property type="entry name" value="Galactose-binding domain-like"/>
    <property type="match status" value="1"/>
</dbReference>
<dbReference type="Proteomes" id="UP000464378">
    <property type="component" value="Chromosome"/>
</dbReference>
<organism evidence="3">
    <name type="scientific">Tuwongella immobilis</name>
    <dbReference type="NCBI Taxonomy" id="692036"/>
    <lineage>
        <taxon>Bacteria</taxon>
        <taxon>Pseudomonadati</taxon>
        <taxon>Planctomycetota</taxon>
        <taxon>Planctomycetia</taxon>
        <taxon>Gemmatales</taxon>
        <taxon>Gemmataceae</taxon>
        <taxon>Tuwongella</taxon>
    </lineage>
</organism>
<evidence type="ECO:0000256" key="1">
    <source>
        <dbReference type="SAM" id="SignalP"/>
    </source>
</evidence>
<dbReference type="RefSeq" id="WP_162659894.1">
    <property type="nucleotide sequence ID" value="NZ_LR593887.1"/>
</dbReference>
<dbReference type="Gene3D" id="2.60.40.1180">
    <property type="entry name" value="Golgi alpha-mannosidase II"/>
    <property type="match status" value="1"/>
</dbReference>
<reference evidence="3" key="1">
    <citation type="submission" date="2019-04" db="EMBL/GenBank/DDBJ databases">
        <authorList>
            <consortium name="Science for Life Laboratories"/>
        </authorList>
    </citation>
    <scope>NUCLEOTIDE SEQUENCE</scope>
    <source>
        <strain evidence="3">MBLW1</strain>
    </source>
</reference>
<dbReference type="InParanoid" id="A0A6C2YT21"/>
<proteinExistence type="predicted"/>
<keyword evidence="1" id="KW-0732">Signal</keyword>
<dbReference type="EMBL" id="LR593887">
    <property type="protein sequence ID" value="VTS07099.1"/>
    <property type="molecule type" value="Genomic_DNA"/>
</dbReference>
<dbReference type="InterPro" id="IPR013780">
    <property type="entry name" value="Glyco_hydro_b"/>
</dbReference>
<dbReference type="SUPFAM" id="SSF51445">
    <property type="entry name" value="(Trans)glycosidases"/>
    <property type="match status" value="1"/>
</dbReference>
<gene>
    <name evidence="3" type="ORF">GMBLW1_43230</name>
</gene>
<dbReference type="Pfam" id="PF12891">
    <property type="entry name" value="Glyco_hydro_44"/>
    <property type="match status" value="1"/>
</dbReference>
<feature type="signal peptide" evidence="1">
    <location>
        <begin position="1"/>
        <end position="21"/>
    </location>
</feature>
<keyword evidence="4" id="KW-1185">Reference proteome</keyword>
<evidence type="ECO:0000259" key="2">
    <source>
        <dbReference type="Pfam" id="PF12891"/>
    </source>
</evidence>
<protein>
    <recommendedName>
        <fullName evidence="2">Glycoside hydrolase family 44 catalytic domain-containing protein</fullName>
    </recommendedName>
</protein>
<accession>A0A6C2YT21</accession>
<dbReference type="EMBL" id="LR586016">
    <property type="protein sequence ID" value="VIP04870.1"/>
    <property type="molecule type" value="Genomic_DNA"/>
</dbReference>
<feature type="domain" description="Glycoside hydrolase family 44 catalytic" evidence="2">
    <location>
        <begin position="262"/>
        <end position="509"/>
    </location>
</feature>
<dbReference type="Gene3D" id="3.20.20.80">
    <property type="entry name" value="Glycosidases"/>
    <property type="match status" value="1"/>
</dbReference>
<name>A0A6C2YT21_9BACT</name>